<dbReference type="AlphaFoldDB" id="A0A444CHB1"/>
<sequence length="101" mass="12003">MVSFSVLQAEEAQRLRKRRKAESLRLLDMEKRQKQRVEEIRESQKKDEEIIHLKELFRAEVRRELDKMEGRFRDMASLLRGLGIHVEGGPFPLSHEVCCLQ</sequence>
<evidence type="ECO:0000313" key="1">
    <source>
        <dbReference type="EMBL" id="RRT61996.1"/>
    </source>
</evidence>
<proteinExistence type="predicted"/>
<dbReference type="PANTHER" id="PTHR36335">
    <property type="entry name" value="CHAPERONE DNAJ-DOMAIN SUPERFAMILY PROTEIN"/>
    <property type="match status" value="1"/>
</dbReference>
<protein>
    <submittedName>
        <fullName evidence="1">Uncharacterized protein</fullName>
    </submittedName>
</protein>
<dbReference type="EMBL" id="AMZH03007165">
    <property type="protein sequence ID" value="RRT61996.1"/>
    <property type="molecule type" value="Genomic_DNA"/>
</dbReference>
<dbReference type="Proteomes" id="UP000287651">
    <property type="component" value="Unassembled WGS sequence"/>
</dbReference>
<comment type="caution">
    <text evidence="1">The sequence shown here is derived from an EMBL/GenBank/DDBJ whole genome shotgun (WGS) entry which is preliminary data.</text>
</comment>
<accession>A0A444CHB1</accession>
<evidence type="ECO:0000313" key="2">
    <source>
        <dbReference type="Proteomes" id="UP000287651"/>
    </source>
</evidence>
<dbReference type="PANTHER" id="PTHR36335:SF1">
    <property type="entry name" value="CHAPERONE DNAJ-DOMAIN SUPERFAMILY PROTEIN"/>
    <property type="match status" value="1"/>
</dbReference>
<organism evidence="1 2">
    <name type="scientific">Ensete ventricosum</name>
    <name type="common">Abyssinian banana</name>
    <name type="synonym">Musa ensete</name>
    <dbReference type="NCBI Taxonomy" id="4639"/>
    <lineage>
        <taxon>Eukaryota</taxon>
        <taxon>Viridiplantae</taxon>
        <taxon>Streptophyta</taxon>
        <taxon>Embryophyta</taxon>
        <taxon>Tracheophyta</taxon>
        <taxon>Spermatophyta</taxon>
        <taxon>Magnoliopsida</taxon>
        <taxon>Liliopsida</taxon>
        <taxon>Zingiberales</taxon>
        <taxon>Musaceae</taxon>
        <taxon>Ensete</taxon>
    </lineage>
</organism>
<reference evidence="1 2" key="1">
    <citation type="journal article" date="2014" name="Agronomy (Basel)">
        <title>A Draft Genome Sequence for Ensete ventricosum, the Drought-Tolerant Tree Against Hunger.</title>
        <authorList>
            <person name="Harrison J."/>
            <person name="Moore K.A."/>
            <person name="Paszkiewicz K."/>
            <person name="Jones T."/>
            <person name="Grant M."/>
            <person name="Ambacheew D."/>
            <person name="Muzemil S."/>
            <person name="Studholme D.J."/>
        </authorList>
    </citation>
    <scope>NUCLEOTIDE SEQUENCE [LARGE SCALE GENOMIC DNA]</scope>
</reference>
<name>A0A444CHB1_ENSVE</name>
<gene>
    <name evidence="1" type="ORF">B296_00025276</name>
</gene>